<proteinExistence type="predicted"/>
<sequence>MKRVPDWVTLIALSNYDLRVHSTSCDNEKLYGPFPVGLVTAEAILVHLYRVETEELRCLIQLPDEPSVLKTSFQKSETFLAELSLDPNLVPLKTAAAGCGGVATSEHAEVFRAPMRFFSRSVSPGTGHAKTQRPPGFLAHCWKVWESFSTWSLAPLTRDSSLEGPLAIPMPKLTEAVSDVTYLSKADRRPVSSVGRAPDS</sequence>
<accession>A0A1I7Z902</accession>
<name>A0A1I7Z902_9BILA</name>
<evidence type="ECO:0000313" key="1">
    <source>
        <dbReference type="Proteomes" id="UP000095287"/>
    </source>
</evidence>
<organism evidence="1 2">
    <name type="scientific">Steinernema glaseri</name>
    <dbReference type="NCBI Taxonomy" id="37863"/>
    <lineage>
        <taxon>Eukaryota</taxon>
        <taxon>Metazoa</taxon>
        <taxon>Ecdysozoa</taxon>
        <taxon>Nematoda</taxon>
        <taxon>Chromadorea</taxon>
        <taxon>Rhabditida</taxon>
        <taxon>Tylenchina</taxon>
        <taxon>Panagrolaimomorpha</taxon>
        <taxon>Strongyloidoidea</taxon>
        <taxon>Steinernematidae</taxon>
        <taxon>Steinernema</taxon>
    </lineage>
</organism>
<keyword evidence="1" id="KW-1185">Reference proteome</keyword>
<evidence type="ECO:0000313" key="2">
    <source>
        <dbReference type="WBParaSite" id="L893_g2380.t1"/>
    </source>
</evidence>
<dbReference type="Proteomes" id="UP000095287">
    <property type="component" value="Unplaced"/>
</dbReference>
<dbReference type="AlphaFoldDB" id="A0A1I7Z902"/>
<protein>
    <submittedName>
        <fullName evidence="2">Uncharacterized protein</fullName>
    </submittedName>
</protein>
<dbReference type="WBParaSite" id="L893_g2380.t1">
    <property type="protein sequence ID" value="L893_g2380.t1"/>
    <property type="gene ID" value="L893_g2380"/>
</dbReference>
<reference evidence="2" key="1">
    <citation type="submission" date="2016-11" db="UniProtKB">
        <authorList>
            <consortium name="WormBaseParasite"/>
        </authorList>
    </citation>
    <scope>IDENTIFICATION</scope>
</reference>